<evidence type="ECO:0000313" key="2">
    <source>
        <dbReference type="EMBL" id="KAK7940399.1"/>
    </source>
</evidence>
<dbReference type="Proteomes" id="UP001460270">
    <property type="component" value="Unassembled WGS sequence"/>
</dbReference>
<organism evidence="2 3">
    <name type="scientific">Mugilogobius chulae</name>
    <name type="common">yellowstripe goby</name>
    <dbReference type="NCBI Taxonomy" id="88201"/>
    <lineage>
        <taxon>Eukaryota</taxon>
        <taxon>Metazoa</taxon>
        <taxon>Chordata</taxon>
        <taxon>Craniata</taxon>
        <taxon>Vertebrata</taxon>
        <taxon>Euteleostomi</taxon>
        <taxon>Actinopterygii</taxon>
        <taxon>Neopterygii</taxon>
        <taxon>Teleostei</taxon>
        <taxon>Neoteleostei</taxon>
        <taxon>Acanthomorphata</taxon>
        <taxon>Gobiaria</taxon>
        <taxon>Gobiiformes</taxon>
        <taxon>Gobioidei</taxon>
        <taxon>Gobiidae</taxon>
        <taxon>Gobionellinae</taxon>
        <taxon>Mugilogobius</taxon>
    </lineage>
</organism>
<name>A0AAW0Q0F7_9GOBI</name>
<feature type="region of interest" description="Disordered" evidence="1">
    <location>
        <begin position="47"/>
        <end position="86"/>
    </location>
</feature>
<reference evidence="3" key="1">
    <citation type="submission" date="2024-04" db="EMBL/GenBank/DDBJ databases">
        <title>Salinicola lusitanus LLJ914,a marine bacterium isolated from the Okinawa Trough.</title>
        <authorList>
            <person name="Li J."/>
        </authorList>
    </citation>
    <scope>NUCLEOTIDE SEQUENCE [LARGE SCALE GENOMIC DNA]</scope>
</reference>
<accession>A0AAW0Q0F7</accession>
<comment type="caution">
    <text evidence="2">The sequence shown here is derived from an EMBL/GenBank/DDBJ whole genome shotgun (WGS) entry which is preliminary data.</text>
</comment>
<protein>
    <submittedName>
        <fullName evidence="2">Uncharacterized protein</fullName>
    </submittedName>
</protein>
<evidence type="ECO:0000313" key="3">
    <source>
        <dbReference type="Proteomes" id="UP001460270"/>
    </source>
</evidence>
<evidence type="ECO:0000256" key="1">
    <source>
        <dbReference type="SAM" id="MobiDB-lite"/>
    </source>
</evidence>
<dbReference type="EMBL" id="JBBPFD010000002">
    <property type="protein sequence ID" value="KAK7940399.1"/>
    <property type="molecule type" value="Genomic_DNA"/>
</dbReference>
<gene>
    <name evidence="2" type="ORF">WMY93_003725</name>
</gene>
<dbReference type="AlphaFoldDB" id="A0AAW0Q0F7"/>
<keyword evidence="3" id="KW-1185">Reference proteome</keyword>
<sequence>MAWTWTSVPLLPGQSLPDEVFMSHQEEAPSKTGPTGGTEAIEIRKRGTNSINRDNGAFSCPTPAWDTLLQRTPGDRRRGQLHASWK</sequence>
<proteinExistence type="predicted"/>